<dbReference type="OrthoDB" id="2115177at2759"/>
<protein>
    <recommendedName>
        <fullName evidence="3">TRP C-terminal domain-containing protein</fullName>
    </recommendedName>
</protein>
<dbReference type="InterPro" id="IPR014756">
    <property type="entry name" value="Ig_E-set"/>
</dbReference>
<dbReference type="Pfam" id="PF06011">
    <property type="entry name" value="TRP"/>
    <property type="match status" value="1"/>
</dbReference>
<dbReference type="GO" id="GO:0055085">
    <property type="term" value="P:transmembrane transport"/>
    <property type="evidence" value="ECO:0007669"/>
    <property type="project" value="TreeGrafter"/>
</dbReference>
<feature type="domain" description="TRP C-terminal" evidence="3">
    <location>
        <begin position="205"/>
        <end position="560"/>
    </location>
</feature>
<feature type="region of interest" description="Disordered" evidence="1">
    <location>
        <begin position="649"/>
        <end position="671"/>
    </location>
</feature>
<feature type="compositionally biased region" description="Low complexity" evidence="1">
    <location>
        <begin position="772"/>
        <end position="792"/>
    </location>
</feature>
<evidence type="ECO:0000256" key="1">
    <source>
        <dbReference type="SAM" id="MobiDB-lite"/>
    </source>
</evidence>
<dbReference type="InParanoid" id="A0A1C7NMT3"/>
<feature type="transmembrane region" description="Helical" evidence="2">
    <location>
        <begin position="531"/>
        <end position="552"/>
    </location>
</feature>
<feature type="transmembrane region" description="Helical" evidence="2">
    <location>
        <begin position="155"/>
        <end position="177"/>
    </location>
</feature>
<dbReference type="Gene3D" id="2.60.40.770">
    <property type="match status" value="1"/>
</dbReference>
<dbReference type="PANTHER" id="PTHR31145:SF6">
    <property type="entry name" value="INTEGRAL MEMBRANE PROTEIN (AFU_ORTHOLOGUE AFUA_7G01610)"/>
    <property type="match status" value="1"/>
</dbReference>
<keyword evidence="2" id="KW-0812">Transmembrane</keyword>
<feature type="transmembrane region" description="Helical" evidence="2">
    <location>
        <begin position="498"/>
        <end position="519"/>
    </location>
</feature>
<organism evidence="4 5">
    <name type="scientific">Choanephora cucurbitarum</name>
    <dbReference type="NCBI Taxonomy" id="101091"/>
    <lineage>
        <taxon>Eukaryota</taxon>
        <taxon>Fungi</taxon>
        <taxon>Fungi incertae sedis</taxon>
        <taxon>Mucoromycota</taxon>
        <taxon>Mucoromycotina</taxon>
        <taxon>Mucoromycetes</taxon>
        <taxon>Mucorales</taxon>
        <taxon>Mucorineae</taxon>
        <taxon>Choanephoraceae</taxon>
        <taxon>Choanephoroideae</taxon>
        <taxon>Choanephora</taxon>
    </lineage>
</organism>
<accession>A0A1C7NMT3</accession>
<feature type="transmembrane region" description="Helical" evidence="2">
    <location>
        <begin position="389"/>
        <end position="411"/>
    </location>
</feature>
<evidence type="ECO:0000313" key="4">
    <source>
        <dbReference type="EMBL" id="OBZ90395.1"/>
    </source>
</evidence>
<feature type="transmembrane region" description="Helical" evidence="2">
    <location>
        <begin position="315"/>
        <end position="340"/>
    </location>
</feature>
<dbReference type="EMBL" id="LUGH01000051">
    <property type="protein sequence ID" value="OBZ90395.1"/>
    <property type="molecule type" value="Genomic_DNA"/>
</dbReference>
<feature type="transmembrane region" description="Helical" evidence="2">
    <location>
        <begin position="361"/>
        <end position="383"/>
    </location>
</feature>
<proteinExistence type="predicted"/>
<gene>
    <name evidence="4" type="ORF">A0J61_01560</name>
</gene>
<dbReference type="Proteomes" id="UP000093000">
    <property type="component" value="Unassembled WGS sequence"/>
</dbReference>
<feature type="region of interest" description="Disordered" evidence="1">
    <location>
        <begin position="751"/>
        <end position="792"/>
    </location>
</feature>
<keyword evidence="2" id="KW-1133">Transmembrane helix</keyword>
<name>A0A1C7NMT3_9FUNG</name>
<keyword evidence="5" id="KW-1185">Reference proteome</keyword>
<sequence>MALPLIKAQAVDNVWFPSSNFTYCYQAQFNVTNVTRYFDASSSSYHLYFSAVSNTTVTNLNTQGSTSSASMFDLKFGFQTFQAPNQQFCLDSVKGCPIVSGQPFVIQRSFNLTSHSLYPLVDITARYSAIDADSNHLVCIHLAPVGYQDPMWRKIFIFLPVGLTVSAAIISLIGSFIRFEDSEHDIFLFSSNYAMLPGILRLKTPAFFDLVFYAQFVVISGLFNIDYPRFQSLFTSNFSWSFLLFKSAWLQDVSQHIFTSYSSPVQEIGSIEGTSIYKRQLSNETDSNSFDISGTSMLNFATASGIDINALFLTFLVHLAILIAACATCCFVTWAFLLIVGKLSPESKFSKQSTKVLDFSIGVLVRILSLIYLPMITLSFYQLMLTSHAYITCFAALCVVFPLLFYGFACIKLLEIRPASFLFTELKLLLRYGSLYNVYKDDTFHLFVGTIVSKSLIAAMIGLFQASAVAQIILVLLAELAMTVSFLVKWPCADYQVNLYHVFYGCLRCIVLLLNICYLPALKMTTSSKAYIGYCQVAIHALAFLCFLILLIRNAVVILTGIEDDELNNADTPPARMVIWRKRHASKRRPVATPLQLGNSSGNLMSASSRSRSYSASFYMTGYHNSQTRASTLDNQTMDLLTNYYGVGNNPSSSNNTTSVSTLKPDEIRRTSTPLLATNERTRSWPSTVLLSDQPDRLVIDQYTAQTNVPFPEQDIAPMTRTTYRIDDDIIPVTEPLMATIEHAVQERQIGLSPRPPPLPKHAVNIKQTNKSSSIYSPPHQSSSIQIDTDEE</sequence>
<dbReference type="PANTHER" id="PTHR31145">
    <property type="entry name" value="INTEGRAL MEMBRANE PROTEIN (AFU_ORTHOLOGUE AFUA_7G01610)"/>
    <property type="match status" value="1"/>
</dbReference>
<evidence type="ECO:0000313" key="5">
    <source>
        <dbReference type="Proteomes" id="UP000093000"/>
    </source>
</evidence>
<dbReference type="SUPFAM" id="SSF81296">
    <property type="entry name" value="E set domains"/>
    <property type="match status" value="1"/>
</dbReference>
<dbReference type="STRING" id="101091.A0A1C7NMT3"/>
<evidence type="ECO:0000259" key="3">
    <source>
        <dbReference type="Pfam" id="PF06011"/>
    </source>
</evidence>
<dbReference type="AlphaFoldDB" id="A0A1C7NMT3"/>
<keyword evidence="2" id="KW-0472">Membrane</keyword>
<evidence type="ECO:0000256" key="2">
    <source>
        <dbReference type="SAM" id="Phobius"/>
    </source>
</evidence>
<comment type="caution">
    <text evidence="4">The sequence shown here is derived from an EMBL/GenBank/DDBJ whole genome shotgun (WGS) entry which is preliminary data.</text>
</comment>
<reference evidence="4 5" key="1">
    <citation type="submission" date="2016-03" db="EMBL/GenBank/DDBJ databases">
        <title>Choanephora cucurbitarum.</title>
        <authorList>
            <person name="Min B."/>
            <person name="Park H."/>
            <person name="Park J.-H."/>
            <person name="Shin H.-D."/>
            <person name="Choi I.-G."/>
        </authorList>
    </citation>
    <scope>NUCLEOTIDE SEQUENCE [LARGE SCALE GENOMIC DNA]</scope>
    <source>
        <strain evidence="4 5">KUS-F28377</strain>
    </source>
</reference>
<dbReference type="InterPro" id="IPR010308">
    <property type="entry name" value="TRP_C"/>
</dbReference>
<dbReference type="InterPro" id="IPR040241">
    <property type="entry name" value="TRP_Flc/Pkd2-like"/>
</dbReference>
<feature type="compositionally biased region" description="Low complexity" evidence="1">
    <location>
        <begin position="649"/>
        <end position="661"/>
    </location>
</feature>
<dbReference type="GO" id="GO:0016020">
    <property type="term" value="C:membrane"/>
    <property type="evidence" value="ECO:0007669"/>
    <property type="project" value="TreeGrafter"/>
</dbReference>